<dbReference type="InterPro" id="IPR006685">
    <property type="entry name" value="MscS_channel_2nd"/>
</dbReference>
<evidence type="ECO:0000259" key="11">
    <source>
        <dbReference type="Pfam" id="PF21088"/>
    </source>
</evidence>
<comment type="similarity">
    <text evidence="2">Belongs to the MscS (TC 1.A.23) family.</text>
</comment>
<feature type="transmembrane region" description="Helical" evidence="8">
    <location>
        <begin position="22"/>
        <end position="42"/>
    </location>
</feature>
<evidence type="ECO:0000259" key="10">
    <source>
        <dbReference type="Pfam" id="PF21082"/>
    </source>
</evidence>
<dbReference type="Gene3D" id="1.10.287.1260">
    <property type="match status" value="1"/>
</dbReference>
<evidence type="ECO:0000256" key="8">
    <source>
        <dbReference type="SAM" id="Phobius"/>
    </source>
</evidence>
<dbReference type="EMBL" id="CP021235">
    <property type="protein sequence ID" value="ARS37137.1"/>
    <property type="molecule type" value="Genomic_DNA"/>
</dbReference>
<dbReference type="GO" id="GO:0008381">
    <property type="term" value="F:mechanosensitive monoatomic ion channel activity"/>
    <property type="evidence" value="ECO:0007669"/>
    <property type="project" value="UniProtKB-ARBA"/>
</dbReference>
<evidence type="ECO:0000256" key="4">
    <source>
        <dbReference type="ARBA" id="ARBA00022692"/>
    </source>
</evidence>
<dbReference type="InterPro" id="IPR011066">
    <property type="entry name" value="MscS_channel_C_sf"/>
</dbReference>
<comment type="subcellular location">
    <subcellularLocation>
        <location evidence="1">Cell membrane</location>
        <topology evidence="1">Multi-pass membrane protein</topology>
    </subcellularLocation>
</comment>
<dbReference type="SUPFAM" id="SSF82689">
    <property type="entry name" value="Mechanosensitive channel protein MscS (YggB), C-terminal domain"/>
    <property type="match status" value="1"/>
</dbReference>
<dbReference type="InterPro" id="IPR045042">
    <property type="entry name" value="YnaI-like"/>
</dbReference>
<name>A0A1X9YW39_9BACT</name>
<dbReference type="InterPro" id="IPR011014">
    <property type="entry name" value="MscS_channel_TM-2"/>
</dbReference>
<reference evidence="13" key="1">
    <citation type="submission" date="2017-05" db="EMBL/GenBank/DDBJ databases">
        <authorList>
            <person name="Ray J."/>
            <person name="Price M."/>
            <person name="Deutschbauer A."/>
        </authorList>
    </citation>
    <scope>NUCLEOTIDE SEQUENCE [LARGE SCALE GENOMIC DNA]</scope>
    <source>
        <strain evidence="13">DSM 19842</strain>
    </source>
</reference>
<keyword evidence="6 8" id="KW-0472">Membrane</keyword>
<dbReference type="Pfam" id="PF21082">
    <property type="entry name" value="MS_channel_3rd"/>
    <property type="match status" value="1"/>
</dbReference>
<dbReference type="GO" id="GO:0005886">
    <property type="term" value="C:plasma membrane"/>
    <property type="evidence" value="ECO:0007669"/>
    <property type="project" value="UniProtKB-SubCell"/>
</dbReference>
<gene>
    <name evidence="12" type="ORF">CA264_17815</name>
</gene>
<evidence type="ECO:0000259" key="9">
    <source>
        <dbReference type="Pfam" id="PF00924"/>
    </source>
</evidence>
<keyword evidence="13" id="KW-1185">Reference proteome</keyword>
<dbReference type="PANTHER" id="PTHR43634:SF2">
    <property type="entry name" value="LOW CONDUCTANCE MECHANOSENSITIVE CHANNEL YNAI"/>
    <property type="match status" value="1"/>
</dbReference>
<feature type="domain" description="Mechanosensitive ion channel MscS C-terminal" evidence="10">
    <location>
        <begin position="275"/>
        <end position="360"/>
    </location>
</feature>
<feature type="transmembrane region" description="Helical" evidence="8">
    <location>
        <begin position="158"/>
        <end position="177"/>
    </location>
</feature>
<dbReference type="Pfam" id="PF21088">
    <property type="entry name" value="MS_channel_1st"/>
    <property type="match status" value="1"/>
</dbReference>
<keyword evidence="3" id="KW-1003">Cell membrane</keyword>
<dbReference type="PANTHER" id="PTHR43634">
    <property type="entry name" value="OW CONDUCTANCE MECHANOSENSITIVE CHANNEL"/>
    <property type="match status" value="1"/>
</dbReference>
<feature type="transmembrane region" description="Helical" evidence="8">
    <location>
        <begin position="114"/>
        <end position="137"/>
    </location>
</feature>
<dbReference type="InterPro" id="IPR049142">
    <property type="entry name" value="MS_channel_1st"/>
</dbReference>
<evidence type="ECO:0000256" key="2">
    <source>
        <dbReference type="ARBA" id="ARBA00008017"/>
    </source>
</evidence>
<accession>A0A1X9YW39</accession>
<feature type="domain" description="Mechanosensitive ion channel MscS" evidence="9">
    <location>
        <begin position="202"/>
        <end position="267"/>
    </location>
</feature>
<dbReference type="InterPro" id="IPR010920">
    <property type="entry name" value="LSM_dom_sf"/>
</dbReference>
<evidence type="ECO:0008006" key="14">
    <source>
        <dbReference type="Google" id="ProtNLM"/>
    </source>
</evidence>
<dbReference type="SUPFAM" id="SSF82861">
    <property type="entry name" value="Mechanosensitive channel protein MscS (YggB), transmembrane region"/>
    <property type="match status" value="1"/>
</dbReference>
<dbReference type="Proteomes" id="UP000266292">
    <property type="component" value="Chromosome"/>
</dbReference>
<evidence type="ECO:0000256" key="3">
    <source>
        <dbReference type="ARBA" id="ARBA00022475"/>
    </source>
</evidence>
<feature type="transmembrane region" description="Helical" evidence="8">
    <location>
        <begin position="76"/>
        <end position="94"/>
    </location>
</feature>
<evidence type="ECO:0000313" key="12">
    <source>
        <dbReference type="EMBL" id="ARS37137.1"/>
    </source>
</evidence>
<keyword evidence="4 8" id="KW-0812">Transmembrane</keyword>
<dbReference type="InterPro" id="IPR023408">
    <property type="entry name" value="MscS_beta-dom_sf"/>
</dbReference>
<evidence type="ECO:0000313" key="13">
    <source>
        <dbReference type="Proteomes" id="UP000266292"/>
    </source>
</evidence>
<dbReference type="RefSeq" id="WP_025608760.1">
    <property type="nucleotide sequence ID" value="NZ_CP021235.1"/>
</dbReference>
<dbReference type="KEGG" id="pact:CA264_17815"/>
<protein>
    <recommendedName>
        <fullName evidence="14">Mechanosensitive ion channel protein MscS</fullName>
    </recommendedName>
</protein>
<dbReference type="STRING" id="709015.GCA_000472485_03599"/>
<dbReference type="SUPFAM" id="SSF50182">
    <property type="entry name" value="Sm-like ribonucleoproteins"/>
    <property type="match status" value="1"/>
</dbReference>
<evidence type="ECO:0000256" key="6">
    <source>
        <dbReference type="ARBA" id="ARBA00023136"/>
    </source>
</evidence>
<sequence length="392" mass="45065">MNWEKFVLDSSILRYEFLGNSVAEYLITAGILLFGFIFKTVLSRLLSGLMYKLGKGFWREENLPEFRRLLIQPLEVLLFLVFLYLAFQVLDYPLEPSDLRDGDPFLKTFMFRTYQVFVIVALTWVILRFVDFVGLVFRHRAEKTVSKLDDQLVPFFKDFSKVLVVIFAFLVMLGSVFDVNVTGLVAGLGVGGLAIAFAAKESLENLLASFTIFLDQPFMVGDLVQVGELIGVVEKIGFRSTRIRTLEKSFVTLPNKHMIDKPLDNLTLRTFRRAKFDITLTYSTTSAQIRAITRDIQEYIDQHPRTNQDGRIRFLNLGPHSKDVMVLYFVDTMDWNEFIDIKEEINYRIVEIVEAHGASFAFPTQTLYLHPEEAPKEQQTTGKPHFGGTDFK</sequence>
<feature type="region of interest" description="Disordered" evidence="7">
    <location>
        <begin position="373"/>
        <end position="392"/>
    </location>
</feature>
<dbReference type="Gene3D" id="2.30.30.60">
    <property type="match status" value="1"/>
</dbReference>
<evidence type="ECO:0000256" key="1">
    <source>
        <dbReference type="ARBA" id="ARBA00004651"/>
    </source>
</evidence>
<dbReference type="Pfam" id="PF00924">
    <property type="entry name" value="MS_channel_2nd"/>
    <property type="match status" value="1"/>
</dbReference>
<dbReference type="AlphaFoldDB" id="A0A1X9YW39"/>
<dbReference type="Gene3D" id="3.30.70.100">
    <property type="match status" value="1"/>
</dbReference>
<organism evidence="12 13">
    <name type="scientific">Pontibacter actiniarum</name>
    <dbReference type="NCBI Taxonomy" id="323450"/>
    <lineage>
        <taxon>Bacteria</taxon>
        <taxon>Pseudomonadati</taxon>
        <taxon>Bacteroidota</taxon>
        <taxon>Cytophagia</taxon>
        <taxon>Cytophagales</taxon>
        <taxon>Hymenobacteraceae</taxon>
        <taxon>Pontibacter</taxon>
    </lineage>
</organism>
<evidence type="ECO:0000256" key="7">
    <source>
        <dbReference type="SAM" id="MobiDB-lite"/>
    </source>
</evidence>
<feature type="domain" description="Mechanosensitive ion channel transmembrane helices 2/3" evidence="11">
    <location>
        <begin position="163"/>
        <end position="200"/>
    </location>
</feature>
<keyword evidence="5 8" id="KW-1133">Transmembrane helix</keyword>
<dbReference type="OrthoDB" id="9809206at2"/>
<dbReference type="InterPro" id="IPR049278">
    <property type="entry name" value="MS_channel_C"/>
</dbReference>
<evidence type="ECO:0000256" key="5">
    <source>
        <dbReference type="ARBA" id="ARBA00022989"/>
    </source>
</evidence>
<proteinExistence type="inferred from homology"/>